<evidence type="ECO:0008006" key="3">
    <source>
        <dbReference type="Google" id="ProtNLM"/>
    </source>
</evidence>
<protein>
    <recommendedName>
        <fullName evidence="3">RxLR effector candidate protein</fullName>
    </recommendedName>
</protein>
<dbReference type="InParanoid" id="M4B2U5"/>
<evidence type="ECO:0000313" key="1">
    <source>
        <dbReference type="EnsemblProtists" id="HpaP800593"/>
    </source>
</evidence>
<proteinExistence type="predicted"/>
<sequence length="119" mass="13451">MANLWRRVLTNLKIKFQVWKRCVTTARRELGILSLWWKEPLQYVDVWGGPNAAAWNRLAVNGKVTQSYLELAHKDISELEMVSTLMTRHTKEAVASWIAAMKDLGGEEAGNVAARLEAA</sequence>
<dbReference type="AlphaFoldDB" id="M4B2U5"/>
<dbReference type="EnsemblProtists" id="HpaT800593">
    <property type="protein sequence ID" value="HpaP800593"/>
    <property type="gene ID" value="HpaG800593"/>
</dbReference>
<accession>M4B2U5</accession>
<evidence type="ECO:0000313" key="2">
    <source>
        <dbReference type="Proteomes" id="UP000011713"/>
    </source>
</evidence>
<dbReference type="HOGENOM" id="CLU_2065969_0_0_1"/>
<dbReference type="EMBL" id="JH598094">
    <property type="status" value="NOT_ANNOTATED_CDS"/>
    <property type="molecule type" value="Genomic_DNA"/>
</dbReference>
<dbReference type="VEuPathDB" id="FungiDB:HpaG800593"/>
<reference evidence="2" key="1">
    <citation type="journal article" date="2010" name="Science">
        <title>Signatures of adaptation to obligate biotrophy in the Hyaloperonospora arabidopsidis genome.</title>
        <authorList>
            <person name="Baxter L."/>
            <person name="Tripathy S."/>
            <person name="Ishaque N."/>
            <person name="Boot N."/>
            <person name="Cabral A."/>
            <person name="Kemen E."/>
            <person name="Thines M."/>
            <person name="Ah-Fong A."/>
            <person name="Anderson R."/>
            <person name="Badejoko W."/>
            <person name="Bittner-Eddy P."/>
            <person name="Boore J.L."/>
            <person name="Chibucos M.C."/>
            <person name="Coates M."/>
            <person name="Dehal P."/>
            <person name="Delehaunty K."/>
            <person name="Dong S."/>
            <person name="Downton P."/>
            <person name="Dumas B."/>
            <person name="Fabro G."/>
            <person name="Fronick C."/>
            <person name="Fuerstenberg S.I."/>
            <person name="Fulton L."/>
            <person name="Gaulin E."/>
            <person name="Govers F."/>
            <person name="Hughes L."/>
            <person name="Humphray S."/>
            <person name="Jiang R.H."/>
            <person name="Judelson H."/>
            <person name="Kamoun S."/>
            <person name="Kyung K."/>
            <person name="Meijer H."/>
            <person name="Minx P."/>
            <person name="Morris P."/>
            <person name="Nelson J."/>
            <person name="Phuntumart V."/>
            <person name="Qutob D."/>
            <person name="Rehmany A."/>
            <person name="Rougon-Cardoso A."/>
            <person name="Ryden P."/>
            <person name="Torto-Alalibo T."/>
            <person name="Studholme D."/>
            <person name="Wang Y."/>
            <person name="Win J."/>
            <person name="Wood J."/>
            <person name="Clifton S.W."/>
            <person name="Rogers J."/>
            <person name="Van den Ackerveken G."/>
            <person name="Jones J.D."/>
            <person name="McDowell J.M."/>
            <person name="Beynon J."/>
            <person name="Tyler B.M."/>
        </authorList>
    </citation>
    <scope>NUCLEOTIDE SEQUENCE [LARGE SCALE GENOMIC DNA]</scope>
    <source>
        <strain evidence="2">Emoy2</strain>
    </source>
</reference>
<name>M4B2U5_HYAAE</name>
<dbReference type="Proteomes" id="UP000011713">
    <property type="component" value="Unassembled WGS sequence"/>
</dbReference>
<keyword evidence="2" id="KW-1185">Reference proteome</keyword>
<reference evidence="1" key="2">
    <citation type="submission" date="2015-06" db="UniProtKB">
        <authorList>
            <consortium name="EnsemblProtists"/>
        </authorList>
    </citation>
    <scope>IDENTIFICATION</scope>
    <source>
        <strain evidence="1">Emoy2</strain>
    </source>
</reference>
<organism evidence="1 2">
    <name type="scientific">Hyaloperonospora arabidopsidis (strain Emoy2)</name>
    <name type="common">Downy mildew agent</name>
    <name type="synonym">Peronospora arabidopsidis</name>
    <dbReference type="NCBI Taxonomy" id="559515"/>
    <lineage>
        <taxon>Eukaryota</taxon>
        <taxon>Sar</taxon>
        <taxon>Stramenopiles</taxon>
        <taxon>Oomycota</taxon>
        <taxon>Peronosporomycetes</taxon>
        <taxon>Peronosporales</taxon>
        <taxon>Peronosporaceae</taxon>
        <taxon>Hyaloperonospora</taxon>
    </lineage>
</organism>